<sequence>MSQMVAGWAYIHETDRAPRAYTQHLPSFPCLSIMDASNSANKAPIRFPFSKDQRLGRIS</sequence>
<gene>
    <name evidence="1" type="ORF">BD311DRAFT_768579</name>
</gene>
<reference evidence="1" key="1">
    <citation type="submission" date="2019-01" db="EMBL/GenBank/DDBJ databases">
        <title>Draft genome sequences of three monokaryotic isolates of the white-rot basidiomycete fungus Dichomitus squalens.</title>
        <authorList>
            <consortium name="DOE Joint Genome Institute"/>
            <person name="Lopez S.C."/>
            <person name="Andreopoulos B."/>
            <person name="Pangilinan J."/>
            <person name="Lipzen A."/>
            <person name="Riley R."/>
            <person name="Ahrendt S."/>
            <person name="Ng V."/>
            <person name="Barry K."/>
            <person name="Daum C."/>
            <person name="Grigoriev I.V."/>
            <person name="Hilden K.S."/>
            <person name="Makela M.R."/>
            <person name="de Vries R.P."/>
        </authorList>
    </citation>
    <scope>NUCLEOTIDE SEQUENCE [LARGE SCALE GENOMIC DNA]</scope>
    <source>
        <strain evidence="1">OM18370.1</strain>
    </source>
</reference>
<proteinExistence type="predicted"/>
<accession>A0A4Q9M8D0</accession>
<dbReference type="EMBL" id="ML143507">
    <property type="protein sequence ID" value="TBU23350.1"/>
    <property type="molecule type" value="Genomic_DNA"/>
</dbReference>
<dbReference type="AlphaFoldDB" id="A0A4Q9M8D0"/>
<name>A0A4Q9M8D0_9APHY</name>
<organism evidence="1">
    <name type="scientific">Dichomitus squalens</name>
    <dbReference type="NCBI Taxonomy" id="114155"/>
    <lineage>
        <taxon>Eukaryota</taxon>
        <taxon>Fungi</taxon>
        <taxon>Dikarya</taxon>
        <taxon>Basidiomycota</taxon>
        <taxon>Agaricomycotina</taxon>
        <taxon>Agaricomycetes</taxon>
        <taxon>Polyporales</taxon>
        <taxon>Polyporaceae</taxon>
        <taxon>Dichomitus</taxon>
    </lineage>
</organism>
<evidence type="ECO:0000313" key="1">
    <source>
        <dbReference type="EMBL" id="TBU23350.1"/>
    </source>
</evidence>
<protein>
    <submittedName>
        <fullName evidence="1">Uncharacterized protein</fullName>
    </submittedName>
</protein>
<dbReference type="Proteomes" id="UP000292957">
    <property type="component" value="Unassembled WGS sequence"/>
</dbReference>